<reference evidence="1 2" key="1">
    <citation type="submission" date="2018-06" db="EMBL/GenBank/DDBJ databases">
        <title>A transcriptomic atlas of mushroom development highlights an independent origin of complex multicellularity.</title>
        <authorList>
            <consortium name="DOE Joint Genome Institute"/>
            <person name="Krizsan K."/>
            <person name="Almasi E."/>
            <person name="Merenyi Z."/>
            <person name="Sahu N."/>
            <person name="Viragh M."/>
            <person name="Koszo T."/>
            <person name="Mondo S."/>
            <person name="Kiss B."/>
            <person name="Balint B."/>
            <person name="Kues U."/>
            <person name="Barry K."/>
            <person name="Hegedus J.C."/>
            <person name="Henrissat B."/>
            <person name="Johnson J."/>
            <person name="Lipzen A."/>
            <person name="Ohm R."/>
            <person name="Nagy I."/>
            <person name="Pangilinan J."/>
            <person name="Yan J."/>
            <person name="Xiong Y."/>
            <person name="Grigoriev I.V."/>
            <person name="Hibbett D.S."/>
            <person name="Nagy L.G."/>
        </authorList>
    </citation>
    <scope>NUCLEOTIDE SEQUENCE [LARGE SCALE GENOMIC DNA]</scope>
    <source>
        <strain evidence="1 2">SZMC22713</strain>
    </source>
</reference>
<organism evidence="1 2">
    <name type="scientific">Rickenella mellea</name>
    <dbReference type="NCBI Taxonomy" id="50990"/>
    <lineage>
        <taxon>Eukaryota</taxon>
        <taxon>Fungi</taxon>
        <taxon>Dikarya</taxon>
        <taxon>Basidiomycota</taxon>
        <taxon>Agaricomycotina</taxon>
        <taxon>Agaricomycetes</taxon>
        <taxon>Hymenochaetales</taxon>
        <taxon>Rickenellaceae</taxon>
        <taxon>Rickenella</taxon>
    </lineage>
</organism>
<dbReference type="Proteomes" id="UP000294933">
    <property type="component" value="Unassembled WGS sequence"/>
</dbReference>
<dbReference type="AlphaFoldDB" id="A0A4Y7Q705"/>
<proteinExistence type="predicted"/>
<dbReference type="EMBL" id="ML170171">
    <property type="protein sequence ID" value="TDL23344.1"/>
    <property type="molecule type" value="Genomic_DNA"/>
</dbReference>
<sequence length="140" mass="15988">MESRARPILVRRTRGLIRMLRVGRWSRVVRHNAIAMLDCGFERMLQGSVLFHFLRRCNVSYRTGMDVQLLHLSYVTAALLLSDRSSDSGVIGMQEIGPNNSGHERLPFADFQSAYQCLNNFMTWIINEKVVTTNNTATLV</sequence>
<accession>A0A4Y7Q705</accession>
<evidence type="ECO:0000313" key="1">
    <source>
        <dbReference type="EMBL" id="TDL23344.1"/>
    </source>
</evidence>
<keyword evidence="2" id="KW-1185">Reference proteome</keyword>
<dbReference type="VEuPathDB" id="FungiDB:BD410DRAFT_178942"/>
<name>A0A4Y7Q705_9AGAM</name>
<evidence type="ECO:0000313" key="2">
    <source>
        <dbReference type="Proteomes" id="UP000294933"/>
    </source>
</evidence>
<gene>
    <name evidence="1" type="ORF">BD410DRAFT_178942</name>
</gene>
<protein>
    <submittedName>
        <fullName evidence="1">Uncharacterized protein</fullName>
    </submittedName>
</protein>